<dbReference type="Proteomes" id="UP000682134">
    <property type="component" value="Unassembled WGS sequence"/>
</dbReference>
<feature type="transmembrane region" description="Helical" evidence="1">
    <location>
        <begin position="60"/>
        <end position="76"/>
    </location>
</feature>
<evidence type="ECO:0000259" key="2">
    <source>
        <dbReference type="SMART" id="SM00014"/>
    </source>
</evidence>
<gene>
    <name evidence="3" type="ORF">J5Y03_15135</name>
</gene>
<dbReference type="PANTHER" id="PTHR14969:SF13">
    <property type="entry name" value="AT30094P"/>
    <property type="match status" value="1"/>
</dbReference>
<feature type="transmembrane region" description="Helical" evidence="1">
    <location>
        <begin position="124"/>
        <end position="142"/>
    </location>
</feature>
<evidence type="ECO:0000256" key="1">
    <source>
        <dbReference type="SAM" id="Phobius"/>
    </source>
</evidence>
<dbReference type="Gene3D" id="1.20.144.10">
    <property type="entry name" value="Phosphatidic acid phosphatase type 2/haloperoxidase"/>
    <property type="match status" value="2"/>
</dbReference>
<evidence type="ECO:0000313" key="4">
    <source>
        <dbReference type="Proteomes" id="UP000682134"/>
    </source>
</evidence>
<feature type="transmembrane region" description="Helical" evidence="1">
    <location>
        <begin position="9"/>
        <end position="28"/>
    </location>
</feature>
<dbReference type="InterPro" id="IPR036938">
    <property type="entry name" value="PAP2/HPO_sf"/>
</dbReference>
<feature type="transmembrane region" description="Helical" evidence="1">
    <location>
        <begin position="180"/>
        <end position="201"/>
    </location>
</feature>
<dbReference type="InterPro" id="IPR000326">
    <property type="entry name" value="PAP2/HPO"/>
</dbReference>
<feature type="transmembrane region" description="Helical" evidence="1">
    <location>
        <begin position="154"/>
        <end position="174"/>
    </location>
</feature>
<feature type="domain" description="Phosphatidic acid phosphatase type 2/haloperoxidase" evidence="2">
    <location>
        <begin position="82"/>
        <end position="195"/>
    </location>
</feature>
<dbReference type="CDD" id="cd03392">
    <property type="entry name" value="PAP2_like_2"/>
    <property type="match status" value="1"/>
</dbReference>
<dbReference type="RefSeq" id="WP_209406836.1">
    <property type="nucleotide sequence ID" value="NZ_JAGIYQ010000011.1"/>
</dbReference>
<protein>
    <submittedName>
        <fullName evidence="3">Phosphatase PAP2 family protein</fullName>
    </submittedName>
</protein>
<dbReference type="AlphaFoldDB" id="A0A940NWY5"/>
<dbReference type="SMART" id="SM00014">
    <property type="entry name" value="acidPPc"/>
    <property type="match status" value="1"/>
</dbReference>
<dbReference type="SUPFAM" id="SSF48317">
    <property type="entry name" value="Acid phosphatase/Vanadium-dependent haloperoxidase"/>
    <property type="match status" value="1"/>
</dbReference>
<dbReference type="PANTHER" id="PTHR14969">
    <property type="entry name" value="SPHINGOSINE-1-PHOSPHATE PHOSPHOHYDROLASE"/>
    <property type="match status" value="1"/>
</dbReference>
<proteinExistence type="predicted"/>
<dbReference type="Pfam" id="PF01569">
    <property type="entry name" value="PAP2"/>
    <property type="match status" value="1"/>
</dbReference>
<feature type="transmembrane region" description="Helical" evidence="1">
    <location>
        <begin position="83"/>
        <end position="104"/>
    </location>
</feature>
<evidence type="ECO:0000313" key="3">
    <source>
        <dbReference type="EMBL" id="MBP0726493.1"/>
    </source>
</evidence>
<sequence length="207" mass="23626">MKKNSLGQVFGAILLFILVGSIISTKFIQNVDQLGFNVMNKIDSTNVDNVSYFLRDFGSTKAYIFFSIIFLVIAAMKKKVMNGVYLLITVLTSRVLVTILKGFYDRPRPITAFYHESGSSFPSGHALMATCFFLTLCFLLMITFPTLQLYKKQLILVAILLILLISLSRIYLNVHHVSDIVAGWCSGYVWYVICRNTYLFLLRNRQF</sequence>
<dbReference type="EMBL" id="JAGIYQ010000011">
    <property type="protein sequence ID" value="MBP0726493.1"/>
    <property type="molecule type" value="Genomic_DNA"/>
</dbReference>
<comment type="caution">
    <text evidence="3">The sequence shown here is derived from an EMBL/GenBank/DDBJ whole genome shotgun (WGS) entry which is preliminary data.</text>
</comment>
<reference evidence="3" key="1">
    <citation type="submission" date="2021-04" db="EMBL/GenBank/DDBJ databases">
        <title>Genome seq and assembly of Bacillus sp.</title>
        <authorList>
            <person name="Chhetri G."/>
        </authorList>
    </citation>
    <scope>NUCLEOTIDE SEQUENCE</scope>
    <source>
        <strain evidence="3">RG28</strain>
    </source>
</reference>
<accession>A0A940NWY5</accession>
<keyword evidence="1" id="KW-1133">Transmembrane helix</keyword>
<name>A0A940NWY5_9BACI</name>
<keyword evidence="1" id="KW-0472">Membrane</keyword>
<organism evidence="3 4">
    <name type="scientific">Gottfriedia endophytica</name>
    <dbReference type="NCBI Taxonomy" id="2820819"/>
    <lineage>
        <taxon>Bacteria</taxon>
        <taxon>Bacillati</taxon>
        <taxon>Bacillota</taxon>
        <taxon>Bacilli</taxon>
        <taxon>Bacillales</taxon>
        <taxon>Bacillaceae</taxon>
        <taxon>Gottfriedia</taxon>
    </lineage>
</organism>
<keyword evidence="1" id="KW-0812">Transmembrane</keyword>
<keyword evidence="4" id="KW-1185">Reference proteome</keyword>